<dbReference type="Gene3D" id="2.40.110.10">
    <property type="entry name" value="Butyryl-CoA Dehydrogenase, subunit A, domain 2"/>
    <property type="match status" value="1"/>
</dbReference>
<evidence type="ECO:0000259" key="1">
    <source>
        <dbReference type="Pfam" id="PF02770"/>
    </source>
</evidence>
<organism evidence="2 3">
    <name type="scientific">Glaciihabitans arcticus</name>
    <dbReference type="NCBI Taxonomy" id="2668039"/>
    <lineage>
        <taxon>Bacteria</taxon>
        <taxon>Bacillati</taxon>
        <taxon>Actinomycetota</taxon>
        <taxon>Actinomycetes</taxon>
        <taxon>Micrococcales</taxon>
        <taxon>Microbacteriaceae</taxon>
        <taxon>Glaciihabitans</taxon>
    </lineage>
</organism>
<keyword evidence="3" id="KW-1185">Reference proteome</keyword>
<name>A0A4V2JEU4_9MICO</name>
<comment type="caution">
    <text evidence="2">The sequence shown here is derived from an EMBL/GenBank/DDBJ whole genome shotgun (WGS) entry which is preliminary data.</text>
</comment>
<reference evidence="3" key="1">
    <citation type="submission" date="2019-02" db="EMBL/GenBank/DDBJ databases">
        <title>Glaciihabitans arcticus sp. nov., a psychrotolerant bacterium isolated from polar soil.</title>
        <authorList>
            <person name="Dahal R.H."/>
        </authorList>
    </citation>
    <scope>NUCLEOTIDE SEQUENCE [LARGE SCALE GENOMIC DNA]</scope>
    <source>
        <strain evidence="3">RP-3-7</strain>
    </source>
</reference>
<dbReference type="SUPFAM" id="SSF56645">
    <property type="entry name" value="Acyl-CoA dehydrogenase NM domain-like"/>
    <property type="match status" value="1"/>
</dbReference>
<dbReference type="InterPro" id="IPR009100">
    <property type="entry name" value="AcylCoA_DH/oxidase_NM_dom_sf"/>
</dbReference>
<accession>A0A4V2JEU4</accession>
<dbReference type="Pfam" id="PF02770">
    <property type="entry name" value="Acyl-CoA_dh_M"/>
    <property type="match status" value="1"/>
</dbReference>
<sequence length="337" mass="35285">MLHTLPLSVSGFPNSIDEALQLAVDLGKRGTVPGEGATAELWHLLTEIGALDLGAVRAIEPHLDAIAIIEQSGNARVINAALDADRTWGVFASEGGPDPLIATYTEDDVPRWTITGTKQWCSLAGSIDAALVTAQTTEGERGLFAVELSDVGVRVEPGAWHARGLTEIPSGPVHFSDVLALPIGEPGWYLKRPGFSWGGIGVAACWLGGAVGVARTVFAAAQRPDPNPFLLMHLGAIDATLHSAKRAIEDAAALVDAGLAEGAQGRLLTKRVRAVVAAAVDDVLARAAHALGPAPLALDAEHAKRVADLQLYVRQHHAEKDLASLGTALLESEDAPW</sequence>
<dbReference type="GO" id="GO:0016627">
    <property type="term" value="F:oxidoreductase activity, acting on the CH-CH group of donors"/>
    <property type="evidence" value="ECO:0007669"/>
    <property type="project" value="InterPro"/>
</dbReference>
<feature type="domain" description="Acyl-CoA oxidase/dehydrogenase middle" evidence="1">
    <location>
        <begin position="105"/>
        <end position="178"/>
    </location>
</feature>
<dbReference type="RefSeq" id="WP_130981019.1">
    <property type="nucleotide sequence ID" value="NZ_SISG01000001.1"/>
</dbReference>
<gene>
    <name evidence="2" type="ORF">EYE40_05550</name>
</gene>
<proteinExistence type="predicted"/>
<dbReference type="InterPro" id="IPR006091">
    <property type="entry name" value="Acyl-CoA_Oxase/DH_mid-dom"/>
</dbReference>
<dbReference type="AlphaFoldDB" id="A0A4V2JEU4"/>
<protein>
    <submittedName>
        <fullName evidence="2">Acyl-CoA dehydrogenase</fullName>
    </submittedName>
</protein>
<evidence type="ECO:0000313" key="3">
    <source>
        <dbReference type="Proteomes" id="UP000294194"/>
    </source>
</evidence>
<dbReference type="InterPro" id="IPR046373">
    <property type="entry name" value="Acyl-CoA_Oxase/DH_mid-dom_sf"/>
</dbReference>
<evidence type="ECO:0000313" key="2">
    <source>
        <dbReference type="EMBL" id="TBN56909.1"/>
    </source>
</evidence>
<dbReference type="Proteomes" id="UP000294194">
    <property type="component" value="Unassembled WGS sequence"/>
</dbReference>
<dbReference type="EMBL" id="SISG01000001">
    <property type="protein sequence ID" value="TBN56909.1"/>
    <property type="molecule type" value="Genomic_DNA"/>
</dbReference>